<organism evidence="1 2">
    <name type="scientific">Strongylocentrotus purpuratus</name>
    <name type="common">Purple sea urchin</name>
    <dbReference type="NCBI Taxonomy" id="7668"/>
    <lineage>
        <taxon>Eukaryota</taxon>
        <taxon>Metazoa</taxon>
        <taxon>Echinodermata</taxon>
        <taxon>Eleutherozoa</taxon>
        <taxon>Echinozoa</taxon>
        <taxon>Echinoidea</taxon>
        <taxon>Euechinoidea</taxon>
        <taxon>Echinacea</taxon>
        <taxon>Camarodonta</taxon>
        <taxon>Echinidea</taxon>
        <taxon>Strongylocentrotidae</taxon>
        <taxon>Strongylocentrotus</taxon>
    </lineage>
</organism>
<keyword evidence="2" id="KW-1185">Reference proteome</keyword>
<dbReference type="OrthoDB" id="10141093at2759"/>
<proteinExistence type="predicted"/>
<dbReference type="PANTHER" id="PTHR46513:SF13">
    <property type="entry name" value="EGF-LIKE DOMAIN-CONTAINING PROTEIN"/>
    <property type="match status" value="1"/>
</dbReference>
<reference evidence="2" key="1">
    <citation type="submission" date="2015-02" db="EMBL/GenBank/DDBJ databases">
        <title>Genome sequencing for Strongylocentrotus purpuratus.</title>
        <authorList>
            <person name="Murali S."/>
            <person name="Liu Y."/>
            <person name="Vee V."/>
            <person name="English A."/>
            <person name="Wang M."/>
            <person name="Skinner E."/>
            <person name="Han Y."/>
            <person name="Muzny D.M."/>
            <person name="Worley K.C."/>
            <person name="Gibbs R.A."/>
        </authorList>
    </citation>
    <scope>NUCLEOTIDE SEQUENCE</scope>
</reference>
<dbReference type="PANTHER" id="PTHR46513">
    <property type="entry name" value="VITELLOGENIN RECEPTOR-LIKE PROTEIN-RELATED-RELATED"/>
    <property type="match status" value="1"/>
</dbReference>
<dbReference type="EnsemblMetazoa" id="XM_030985883">
    <property type="protein sequence ID" value="XP_030841743"/>
    <property type="gene ID" value="LOC115924111"/>
</dbReference>
<evidence type="ECO:0000313" key="2">
    <source>
        <dbReference type="Proteomes" id="UP000007110"/>
    </source>
</evidence>
<dbReference type="SUPFAM" id="SSF63825">
    <property type="entry name" value="YWTD domain"/>
    <property type="match status" value="1"/>
</dbReference>
<reference evidence="1" key="2">
    <citation type="submission" date="2021-01" db="UniProtKB">
        <authorList>
            <consortium name="EnsemblMetazoa"/>
        </authorList>
    </citation>
    <scope>IDENTIFICATION</scope>
</reference>
<sequence>MVYCAYSKSNKITRLHLGYPSCETDLITNTPNPRAIAIDESGWYLYWSRDGGIDRINLSSSRRQTIYQNPDFMNITGLAIDSSGPTTLVAFFDIDKHRTFYIDLSDPDNVVELTTSFPANDFLLVTQMSVYGGDMFWTKTGDSAGLNAGVYSMTNYTSSRDLKFKEVPSFNHPVGLVISNFEN</sequence>
<protein>
    <submittedName>
        <fullName evidence="1">Uncharacterized protein</fullName>
    </submittedName>
</protein>
<accession>A0A7M7SZ21</accession>
<dbReference type="InterPro" id="IPR050778">
    <property type="entry name" value="Cueball_EGF_LRP_Nidogen"/>
</dbReference>
<name>A0A7M7SZ21_STRPU</name>
<dbReference type="Proteomes" id="UP000007110">
    <property type="component" value="Unassembled WGS sequence"/>
</dbReference>
<dbReference type="RefSeq" id="XP_030841743.1">
    <property type="nucleotide sequence ID" value="XM_030985883.1"/>
</dbReference>
<dbReference type="GeneID" id="115924111"/>
<dbReference type="AlphaFoldDB" id="A0A7M7SZ21"/>
<dbReference type="KEGG" id="spu:115924111"/>
<dbReference type="InterPro" id="IPR011042">
    <property type="entry name" value="6-blade_b-propeller_TolB-like"/>
</dbReference>
<dbReference type="Gene3D" id="2.120.10.30">
    <property type="entry name" value="TolB, C-terminal domain"/>
    <property type="match status" value="1"/>
</dbReference>
<evidence type="ECO:0000313" key="1">
    <source>
        <dbReference type="EnsemblMetazoa" id="XP_030841743"/>
    </source>
</evidence>
<dbReference type="InParanoid" id="A0A7M7SZ21"/>